<dbReference type="InterPro" id="IPR057336">
    <property type="entry name" value="GerAC_N"/>
</dbReference>
<feature type="domain" description="Spore germination protein N-terminal" evidence="9">
    <location>
        <begin position="14"/>
        <end position="203"/>
    </location>
</feature>
<dbReference type="Pfam" id="PF25198">
    <property type="entry name" value="Spore_GerAC_N"/>
    <property type="match status" value="1"/>
</dbReference>
<keyword evidence="11" id="KW-1185">Reference proteome</keyword>
<evidence type="ECO:0000256" key="2">
    <source>
        <dbReference type="ARBA" id="ARBA00007886"/>
    </source>
</evidence>
<dbReference type="OrthoDB" id="2569624at2"/>
<dbReference type="AlphaFoldDB" id="A0A3M8DV58"/>
<dbReference type="PANTHER" id="PTHR35789">
    <property type="entry name" value="SPORE GERMINATION PROTEIN B3"/>
    <property type="match status" value="1"/>
</dbReference>
<dbReference type="Pfam" id="PF05504">
    <property type="entry name" value="Spore_GerAC"/>
    <property type="match status" value="1"/>
</dbReference>
<comment type="similarity">
    <text evidence="2">Belongs to the GerABKC lipoprotein family.</text>
</comment>
<comment type="subcellular location">
    <subcellularLocation>
        <location evidence="1">Membrane</location>
        <topology evidence="1">Lipid-anchor</topology>
    </subcellularLocation>
</comment>
<evidence type="ECO:0000256" key="6">
    <source>
        <dbReference type="ARBA" id="ARBA00023139"/>
    </source>
</evidence>
<dbReference type="GO" id="GO:0009847">
    <property type="term" value="P:spore germination"/>
    <property type="evidence" value="ECO:0007669"/>
    <property type="project" value="InterPro"/>
</dbReference>
<dbReference type="InterPro" id="IPR008844">
    <property type="entry name" value="Spore_GerAC-like"/>
</dbReference>
<keyword evidence="7" id="KW-0449">Lipoprotein</keyword>
<feature type="domain" description="Spore germination GerAC-like C-terminal" evidence="8">
    <location>
        <begin position="214"/>
        <end position="380"/>
    </location>
</feature>
<keyword evidence="3" id="KW-0309">Germination</keyword>
<evidence type="ECO:0000259" key="9">
    <source>
        <dbReference type="Pfam" id="PF25198"/>
    </source>
</evidence>
<dbReference type="EMBL" id="RHHQ01000004">
    <property type="protein sequence ID" value="RNB92050.1"/>
    <property type="molecule type" value="Genomic_DNA"/>
</dbReference>
<dbReference type="GO" id="GO:0016020">
    <property type="term" value="C:membrane"/>
    <property type="evidence" value="ECO:0007669"/>
    <property type="project" value="UniProtKB-SubCell"/>
</dbReference>
<dbReference type="Proteomes" id="UP000271031">
    <property type="component" value="Unassembled WGS sequence"/>
</dbReference>
<proteinExistence type="inferred from homology"/>
<evidence type="ECO:0000256" key="4">
    <source>
        <dbReference type="ARBA" id="ARBA00022729"/>
    </source>
</evidence>
<sequence length="385" mass="43057">MLITSLLLLTGCWDSRDIDKNSFIIGIAIDKGKEPQFERDADKHGGRYRKKNIITMTRQIILPSSSKSSDTSGGGKRSYRNTSISGDSFHQILREFALENRNIIASHMKVLVISKAIAEKVRLDFMLNQAVRDNEIRNSTVIFMSRGEARLALSGKAEENTPSEYLLEIADNRNRTTRLLPQMTLQKVASKMASGSSFLLPAVYAEQERVKMIGAAVIKGSTRKAIGFLGEEEVEGMTWLTGKGARGVVKSLGDQNQLVVYEISSMKGKIIPHVEGDDITFDVQVKSIGAVSEDWSFPGDAFENSFLKKVEQSTEKEIRRMVNQTIQSIQKKYKVDVGGFGEELRIAYPKVWKKVKANWDETFSKAKINYNVNITVNAYGNQGKK</sequence>
<keyword evidence="5" id="KW-0472">Membrane</keyword>
<gene>
    <name evidence="10" type="ORF">EDM56_03125</name>
</gene>
<dbReference type="PANTHER" id="PTHR35789:SF1">
    <property type="entry name" value="SPORE GERMINATION PROTEIN B3"/>
    <property type="match status" value="1"/>
</dbReference>
<keyword evidence="4" id="KW-0732">Signal</keyword>
<dbReference type="InterPro" id="IPR038501">
    <property type="entry name" value="Spore_GerAC_C_sf"/>
</dbReference>
<dbReference type="NCBIfam" id="TIGR02887">
    <property type="entry name" value="spore_ger_x_C"/>
    <property type="match status" value="1"/>
</dbReference>
<keyword evidence="6" id="KW-0564">Palmitate</keyword>
<evidence type="ECO:0000313" key="11">
    <source>
        <dbReference type="Proteomes" id="UP000271031"/>
    </source>
</evidence>
<name>A0A3M8DV58_9BACL</name>
<evidence type="ECO:0000256" key="1">
    <source>
        <dbReference type="ARBA" id="ARBA00004635"/>
    </source>
</evidence>
<comment type="caution">
    <text evidence="10">The sequence shown here is derived from an EMBL/GenBank/DDBJ whole genome shotgun (WGS) entry which is preliminary data.</text>
</comment>
<evidence type="ECO:0000256" key="3">
    <source>
        <dbReference type="ARBA" id="ARBA00022544"/>
    </source>
</evidence>
<dbReference type="InterPro" id="IPR046953">
    <property type="entry name" value="Spore_GerAC-like_C"/>
</dbReference>
<reference evidence="10 11" key="1">
    <citation type="submission" date="2018-10" db="EMBL/GenBank/DDBJ databases">
        <title>Phylogenomics of Brevibacillus.</title>
        <authorList>
            <person name="Dunlap C."/>
        </authorList>
    </citation>
    <scope>NUCLEOTIDE SEQUENCE [LARGE SCALE GENOMIC DNA]</scope>
    <source>
        <strain evidence="10 11">JCM 15716</strain>
    </source>
</reference>
<protein>
    <submittedName>
        <fullName evidence="10">Ger(X)C family spore germination protein</fullName>
    </submittedName>
</protein>
<evidence type="ECO:0000259" key="8">
    <source>
        <dbReference type="Pfam" id="PF05504"/>
    </source>
</evidence>
<evidence type="ECO:0000256" key="7">
    <source>
        <dbReference type="ARBA" id="ARBA00023288"/>
    </source>
</evidence>
<evidence type="ECO:0000313" key="10">
    <source>
        <dbReference type="EMBL" id="RNB92050.1"/>
    </source>
</evidence>
<accession>A0A3M8DV58</accession>
<organism evidence="10 11">
    <name type="scientific">Brevibacillus fluminis</name>
    <dbReference type="NCBI Taxonomy" id="511487"/>
    <lineage>
        <taxon>Bacteria</taxon>
        <taxon>Bacillati</taxon>
        <taxon>Bacillota</taxon>
        <taxon>Bacilli</taxon>
        <taxon>Bacillales</taxon>
        <taxon>Paenibacillaceae</taxon>
        <taxon>Brevibacillus</taxon>
    </lineage>
</organism>
<evidence type="ECO:0000256" key="5">
    <source>
        <dbReference type="ARBA" id="ARBA00023136"/>
    </source>
</evidence>
<dbReference type="Gene3D" id="3.30.300.210">
    <property type="entry name" value="Nutrient germinant receptor protein C, domain 3"/>
    <property type="match status" value="1"/>
</dbReference>